<dbReference type="EMBL" id="MK290738">
    <property type="protein sequence ID" value="AZV02291.1"/>
    <property type="molecule type" value="Genomic_DNA"/>
</dbReference>
<accession>A0A678ZK43</accession>
<protein>
    <submittedName>
        <fullName evidence="1">Uncharacterized protein</fullName>
    </submittedName>
</protein>
<evidence type="ECO:0000313" key="2">
    <source>
        <dbReference type="Proteomes" id="UP000434907"/>
    </source>
</evidence>
<reference evidence="1 2" key="1">
    <citation type="submission" date="2018-12" db="EMBL/GenBank/DDBJ databases">
        <authorList>
            <person name="Shneider M.M."/>
            <person name="Kabilov M.R."/>
            <person name="Miroshnikov K.A."/>
        </authorList>
    </citation>
    <scope>NUCLEOTIDE SEQUENCE [LARGE SCALE GENOMIC DNA]</scope>
</reference>
<sequence>MSKYIKVVYTNSEGILHQEGGLSESGLPCIPRKNEVVHINSTEYYVHRVIHEPMCKGVIVQTYHRIIVELMQ</sequence>
<dbReference type="Proteomes" id="UP000434907">
    <property type="component" value="Segment"/>
</dbReference>
<proteinExistence type="predicted"/>
<organism evidence="1 2">
    <name type="scientific">Pectobacterium phage Arno18</name>
    <dbReference type="NCBI Taxonomy" id="2500578"/>
    <lineage>
        <taxon>Viruses</taxon>
        <taxon>Duplodnaviria</taxon>
        <taxon>Heunggongvirae</taxon>
        <taxon>Uroviricota</taxon>
        <taxon>Caudoviricetes</taxon>
        <taxon>Andersonviridae</taxon>
        <taxon>Andersonviridae incertae sedis</taxon>
        <taxon>Arnovirus</taxon>
        <taxon>Arnovirus arno18</taxon>
    </lineage>
</organism>
<keyword evidence="2" id="KW-1185">Reference proteome</keyword>
<name>A0A678ZK43_9CAUD</name>
<evidence type="ECO:0000313" key="1">
    <source>
        <dbReference type="EMBL" id="AZV02291.1"/>
    </source>
</evidence>
<gene>
    <name evidence="1" type="ORF">Arno18_105</name>
</gene>